<evidence type="ECO:0000256" key="1">
    <source>
        <dbReference type="SAM" id="Phobius"/>
    </source>
</evidence>
<dbReference type="EMBL" id="LCBC01000014">
    <property type="protein sequence ID" value="KKS03815.1"/>
    <property type="molecule type" value="Genomic_DNA"/>
</dbReference>
<organism evidence="2 3">
    <name type="scientific">Candidatus Curtissbacteria bacterium GW2011_GWA2_41_24</name>
    <dbReference type="NCBI Taxonomy" id="1618411"/>
    <lineage>
        <taxon>Bacteria</taxon>
        <taxon>Candidatus Curtissiibacteriota</taxon>
    </lineage>
</organism>
<evidence type="ECO:0000313" key="3">
    <source>
        <dbReference type="Proteomes" id="UP000034493"/>
    </source>
</evidence>
<keyword evidence="1" id="KW-1133">Transmembrane helix</keyword>
<keyword evidence="1" id="KW-0472">Membrane</keyword>
<accession>A0A0G0VSE2</accession>
<dbReference type="Proteomes" id="UP000034493">
    <property type="component" value="Unassembled WGS sequence"/>
</dbReference>
<protein>
    <submittedName>
        <fullName evidence="2">Uncharacterized protein</fullName>
    </submittedName>
</protein>
<evidence type="ECO:0000313" key="2">
    <source>
        <dbReference type="EMBL" id="KKS03815.1"/>
    </source>
</evidence>
<keyword evidence="1" id="KW-0812">Transmembrane</keyword>
<sequence length="123" mass="14029">MVRFLPFAFLIAVASLFGLSWIIVEVDPKSAPWYVFVLLVILIFTSTFCLLGLILYFLRTRLYKRYSANWYVKTSFKMAFFVALFLALAATLAILQLVTLFNVLLAILAVVLFAVWSFLGKKS</sequence>
<feature type="transmembrane region" description="Helical" evidence="1">
    <location>
        <begin position="7"/>
        <end position="24"/>
    </location>
</feature>
<comment type="caution">
    <text evidence="2">The sequence shown here is derived from an EMBL/GenBank/DDBJ whole genome shotgun (WGS) entry which is preliminary data.</text>
</comment>
<feature type="transmembrane region" description="Helical" evidence="1">
    <location>
        <begin position="78"/>
        <end position="95"/>
    </location>
</feature>
<reference evidence="2 3" key="1">
    <citation type="journal article" date="2015" name="Nature">
        <title>rRNA introns, odd ribosomes, and small enigmatic genomes across a large radiation of phyla.</title>
        <authorList>
            <person name="Brown C.T."/>
            <person name="Hug L.A."/>
            <person name="Thomas B.C."/>
            <person name="Sharon I."/>
            <person name="Castelle C.J."/>
            <person name="Singh A."/>
            <person name="Wilkins M.J."/>
            <person name="Williams K.H."/>
            <person name="Banfield J.F."/>
        </authorList>
    </citation>
    <scope>NUCLEOTIDE SEQUENCE [LARGE SCALE GENOMIC DNA]</scope>
</reference>
<feature type="transmembrane region" description="Helical" evidence="1">
    <location>
        <begin position="36"/>
        <end position="58"/>
    </location>
</feature>
<name>A0A0G0VSE2_9BACT</name>
<gene>
    <name evidence="2" type="ORF">UU56_C0014G0014</name>
</gene>
<proteinExistence type="predicted"/>
<feature type="transmembrane region" description="Helical" evidence="1">
    <location>
        <begin position="101"/>
        <end position="119"/>
    </location>
</feature>
<dbReference type="AlphaFoldDB" id="A0A0G0VSE2"/>